<protein>
    <submittedName>
        <fullName evidence="2">Shikimate 5-dehydrogenase</fullName>
    </submittedName>
</protein>
<dbReference type="AlphaFoldDB" id="A0A518IRW2"/>
<name>A0A518IRW2_9BACT</name>
<dbReference type="GO" id="GO:0004764">
    <property type="term" value="F:shikimate 3-dehydrogenase (NADP+) activity"/>
    <property type="evidence" value="ECO:0007669"/>
    <property type="project" value="InterPro"/>
</dbReference>
<organism evidence="2 3">
    <name type="scientific">Rosistilla oblonga</name>
    <dbReference type="NCBI Taxonomy" id="2527990"/>
    <lineage>
        <taxon>Bacteria</taxon>
        <taxon>Pseudomonadati</taxon>
        <taxon>Planctomycetota</taxon>
        <taxon>Planctomycetia</taxon>
        <taxon>Pirellulales</taxon>
        <taxon>Pirellulaceae</taxon>
        <taxon>Rosistilla</taxon>
    </lineage>
</organism>
<feature type="domain" description="Shikimate dehydrogenase substrate binding N-terminal" evidence="1">
    <location>
        <begin position="13"/>
        <end position="83"/>
    </location>
</feature>
<gene>
    <name evidence="2" type="ORF">Mal33_18160</name>
</gene>
<dbReference type="SUPFAM" id="SSF53223">
    <property type="entry name" value="Aminoacid dehydrogenase-like, N-terminal domain"/>
    <property type="match status" value="1"/>
</dbReference>
<evidence type="ECO:0000313" key="2">
    <source>
        <dbReference type="EMBL" id="QDV55837.1"/>
    </source>
</evidence>
<keyword evidence="3" id="KW-1185">Reference proteome</keyword>
<dbReference type="Pfam" id="PF08501">
    <property type="entry name" value="Shikimate_dh_N"/>
    <property type="match status" value="1"/>
</dbReference>
<dbReference type="InterPro" id="IPR013708">
    <property type="entry name" value="Shikimate_DH-bd_N"/>
</dbReference>
<dbReference type="Gene3D" id="3.40.50.10860">
    <property type="entry name" value="Leucine Dehydrogenase, chain A, domain 1"/>
    <property type="match status" value="1"/>
</dbReference>
<accession>A0A518IRW2</accession>
<dbReference type="InterPro" id="IPR046346">
    <property type="entry name" value="Aminoacid_DH-like_N_sf"/>
</dbReference>
<reference evidence="2 3" key="1">
    <citation type="submission" date="2019-02" db="EMBL/GenBank/DDBJ databases">
        <title>Deep-cultivation of Planctomycetes and their phenomic and genomic characterization uncovers novel biology.</title>
        <authorList>
            <person name="Wiegand S."/>
            <person name="Jogler M."/>
            <person name="Boedeker C."/>
            <person name="Pinto D."/>
            <person name="Vollmers J."/>
            <person name="Rivas-Marin E."/>
            <person name="Kohn T."/>
            <person name="Peeters S.H."/>
            <person name="Heuer A."/>
            <person name="Rast P."/>
            <person name="Oberbeckmann S."/>
            <person name="Bunk B."/>
            <person name="Jeske O."/>
            <person name="Meyerdierks A."/>
            <person name="Storesund J.E."/>
            <person name="Kallscheuer N."/>
            <person name="Luecker S."/>
            <person name="Lage O.M."/>
            <person name="Pohl T."/>
            <person name="Merkel B.J."/>
            <person name="Hornburger P."/>
            <person name="Mueller R.-W."/>
            <person name="Bruemmer F."/>
            <person name="Labrenz M."/>
            <person name="Spormann A.M."/>
            <person name="Op den Camp H."/>
            <person name="Overmann J."/>
            <person name="Amann R."/>
            <person name="Jetten M.S.M."/>
            <person name="Mascher T."/>
            <person name="Medema M.H."/>
            <person name="Devos D.P."/>
            <person name="Kaster A.-K."/>
            <person name="Ovreas L."/>
            <person name="Rohde M."/>
            <person name="Galperin M.Y."/>
            <person name="Jogler C."/>
        </authorList>
    </citation>
    <scope>NUCLEOTIDE SEQUENCE [LARGE SCALE GENOMIC DNA]</scope>
    <source>
        <strain evidence="2 3">Mal33</strain>
    </source>
</reference>
<dbReference type="Gene3D" id="3.40.50.720">
    <property type="entry name" value="NAD(P)-binding Rossmann-like Domain"/>
    <property type="match status" value="1"/>
</dbReference>
<evidence type="ECO:0000259" key="1">
    <source>
        <dbReference type="Pfam" id="PF08501"/>
    </source>
</evidence>
<dbReference type="Proteomes" id="UP000316770">
    <property type="component" value="Chromosome"/>
</dbReference>
<sequence length="275" mass="29098">MVVHPAIQPTLCVIGFPVAGNAMQFALERVLVEAGLDWKFVSFNVSPDSFDEAVRGVKALGLAGLAIASPFETQLSTHVERFTTGCDGDGWIDFLQPVQGVWVGSNQLARAVMQLARQAVPEPSQIYILGDGPQARGIAAYFSAHSLSCQYSTAGLQEPAVAVAEGAGAIGESISDVDPLSMENIDPSVIVIRADAEDGKPCSLDSAEIEGCQTAGCCVELALDPATQLPIAEHVVAVSAVDVLVQRFANGFQDWTGLSAEKSTLREAVEEYYEL</sequence>
<dbReference type="EMBL" id="CP036318">
    <property type="protein sequence ID" value="QDV55837.1"/>
    <property type="molecule type" value="Genomic_DNA"/>
</dbReference>
<proteinExistence type="predicted"/>
<dbReference type="RefSeq" id="WP_145283757.1">
    <property type="nucleotide sequence ID" value="NZ_CP036318.1"/>
</dbReference>
<evidence type="ECO:0000313" key="3">
    <source>
        <dbReference type="Proteomes" id="UP000316770"/>
    </source>
</evidence>